<comment type="caution">
    <text evidence="2">The sequence shown here is derived from an EMBL/GenBank/DDBJ whole genome shotgun (WGS) entry which is preliminary data.</text>
</comment>
<keyword evidence="3" id="KW-1185">Reference proteome</keyword>
<reference evidence="2 3" key="1">
    <citation type="submission" date="2020-06" db="EMBL/GenBank/DDBJ databases">
        <title>Transcriptomic and genomic resources for Thalictrum thalictroides and T. hernandezii: Facilitating candidate gene discovery in an emerging model plant lineage.</title>
        <authorList>
            <person name="Arias T."/>
            <person name="Riano-Pachon D.M."/>
            <person name="Di Stilio V.S."/>
        </authorList>
    </citation>
    <scope>NUCLEOTIDE SEQUENCE [LARGE SCALE GENOMIC DNA]</scope>
    <source>
        <strain evidence="3">cv. WT478/WT964</strain>
        <tissue evidence="2">Leaves</tissue>
    </source>
</reference>
<accession>A0A7J6VMU1</accession>
<feature type="region of interest" description="Disordered" evidence="1">
    <location>
        <begin position="47"/>
        <end position="66"/>
    </location>
</feature>
<name>A0A7J6VMU1_THATH</name>
<protein>
    <submittedName>
        <fullName evidence="2">Uncharacterized protein</fullName>
    </submittedName>
</protein>
<evidence type="ECO:0000313" key="3">
    <source>
        <dbReference type="Proteomes" id="UP000554482"/>
    </source>
</evidence>
<feature type="non-terminal residue" evidence="2">
    <location>
        <position position="66"/>
    </location>
</feature>
<evidence type="ECO:0000313" key="2">
    <source>
        <dbReference type="EMBL" id="KAF5185948.1"/>
    </source>
</evidence>
<dbReference type="Proteomes" id="UP000554482">
    <property type="component" value="Unassembled WGS sequence"/>
</dbReference>
<dbReference type="EMBL" id="JABWDY010030028">
    <property type="protein sequence ID" value="KAF5185948.1"/>
    <property type="molecule type" value="Genomic_DNA"/>
</dbReference>
<feature type="region of interest" description="Disordered" evidence="1">
    <location>
        <begin position="1"/>
        <end position="25"/>
    </location>
</feature>
<dbReference type="AlphaFoldDB" id="A0A7J6VMU1"/>
<proteinExistence type="predicted"/>
<sequence length="66" mass="7399">MASLPPATIKVQQPKDTSKTCRLVGGSSNKMTHVYESSFTSSRKWDGLPQLHRLPAPTHTKEKMFQ</sequence>
<gene>
    <name evidence="2" type="ORF">FRX31_024465</name>
</gene>
<evidence type="ECO:0000256" key="1">
    <source>
        <dbReference type="SAM" id="MobiDB-lite"/>
    </source>
</evidence>
<organism evidence="2 3">
    <name type="scientific">Thalictrum thalictroides</name>
    <name type="common">Rue-anemone</name>
    <name type="synonym">Anemone thalictroides</name>
    <dbReference type="NCBI Taxonomy" id="46969"/>
    <lineage>
        <taxon>Eukaryota</taxon>
        <taxon>Viridiplantae</taxon>
        <taxon>Streptophyta</taxon>
        <taxon>Embryophyta</taxon>
        <taxon>Tracheophyta</taxon>
        <taxon>Spermatophyta</taxon>
        <taxon>Magnoliopsida</taxon>
        <taxon>Ranunculales</taxon>
        <taxon>Ranunculaceae</taxon>
        <taxon>Thalictroideae</taxon>
        <taxon>Thalictrum</taxon>
    </lineage>
</organism>